<comment type="caution">
    <text evidence="3">The sequence shown here is derived from an EMBL/GenBank/DDBJ whole genome shotgun (WGS) entry which is preliminary data.</text>
</comment>
<gene>
    <name evidence="3" type="ORF">IEO21_07810</name>
</gene>
<feature type="transmembrane region" description="Helical" evidence="2">
    <location>
        <begin position="244"/>
        <end position="272"/>
    </location>
</feature>
<feature type="transmembrane region" description="Helical" evidence="2">
    <location>
        <begin position="26"/>
        <end position="45"/>
    </location>
</feature>
<protein>
    <submittedName>
        <fullName evidence="3">Uncharacterized protein</fullName>
    </submittedName>
</protein>
<feature type="transmembrane region" description="Helical" evidence="2">
    <location>
        <begin position="57"/>
        <end position="80"/>
    </location>
</feature>
<keyword evidence="2" id="KW-1133">Transmembrane helix</keyword>
<feature type="transmembrane region" description="Helical" evidence="2">
    <location>
        <begin position="134"/>
        <end position="151"/>
    </location>
</feature>
<sequence length="389" mass="43008">MPWCSFQDNCVDYACVGQYCRDISNAATITTLSALLIYHVALNLPHDVRRLWGRRSIATLLSAINWLAITGTIITLMPLPQSTTQVGSIYLIIYPTRCASYTYAYEVGFFVNTAIFPLVAALRVHAVSGRNWRWVFPVWLLGMVPVSTNTWRLTQETLVVIPQLGCTTSVSMSKAVFNMYVTCIVFANIVDIITRASVVISDILVVAATWSYISHTSSVKAQLVRDMWTTRPNLTTVMFRDGTLYFLIISLLNLGDLIVTIITVSSVWRYLLTESNLACYRMSSILISRFLICIREAAERSTQAFGSQSLSFIDSQDSASPQPWLSSVEFASDIANHSAEDGLADAFPDLDDNGDNLDSGAGEDARIPEDENGIEMDEYAAGGQQSPLV</sequence>
<reference evidence="3" key="2">
    <citation type="journal article" name="Front. Microbiol.">
        <title>Degradative Capacity of Two Strains of Rhodonia placenta: From Phenotype to Genotype.</title>
        <authorList>
            <person name="Kolle M."/>
            <person name="Horta M.A.C."/>
            <person name="Nowrousian M."/>
            <person name="Ohm R.A."/>
            <person name="Benz J.P."/>
            <person name="Pilgard A."/>
        </authorList>
    </citation>
    <scope>NUCLEOTIDE SEQUENCE</scope>
    <source>
        <strain evidence="3">FPRL280</strain>
    </source>
</reference>
<evidence type="ECO:0000313" key="4">
    <source>
        <dbReference type="Proteomes" id="UP000639403"/>
    </source>
</evidence>
<feature type="transmembrane region" description="Helical" evidence="2">
    <location>
        <begin position="100"/>
        <end position="122"/>
    </location>
</feature>
<dbReference type="AlphaFoldDB" id="A0A8H7TZZ0"/>
<keyword evidence="2" id="KW-0472">Membrane</keyword>
<feature type="transmembrane region" description="Helical" evidence="2">
    <location>
        <begin position="196"/>
        <end position="213"/>
    </location>
</feature>
<organism evidence="3 4">
    <name type="scientific">Rhodonia placenta</name>
    <dbReference type="NCBI Taxonomy" id="104341"/>
    <lineage>
        <taxon>Eukaryota</taxon>
        <taxon>Fungi</taxon>
        <taxon>Dikarya</taxon>
        <taxon>Basidiomycota</taxon>
        <taxon>Agaricomycotina</taxon>
        <taxon>Agaricomycetes</taxon>
        <taxon>Polyporales</taxon>
        <taxon>Adustoporiaceae</taxon>
        <taxon>Rhodonia</taxon>
    </lineage>
</organism>
<evidence type="ECO:0000313" key="3">
    <source>
        <dbReference type="EMBL" id="KAF9808594.1"/>
    </source>
</evidence>
<feature type="transmembrane region" description="Helical" evidence="2">
    <location>
        <begin position="171"/>
        <end position="189"/>
    </location>
</feature>
<evidence type="ECO:0000256" key="1">
    <source>
        <dbReference type="SAM" id="MobiDB-lite"/>
    </source>
</evidence>
<keyword evidence="2" id="KW-0812">Transmembrane</keyword>
<reference evidence="3" key="1">
    <citation type="submission" date="2020-11" db="EMBL/GenBank/DDBJ databases">
        <authorList>
            <person name="Koelle M."/>
            <person name="Horta M.A.C."/>
            <person name="Nowrousian M."/>
            <person name="Ohm R.A."/>
            <person name="Benz P."/>
            <person name="Pilgard A."/>
        </authorList>
    </citation>
    <scope>NUCLEOTIDE SEQUENCE</scope>
    <source>
        <strain evidence="3">FPRL280</strain>
    </source>
</reference>
<evidence type="ECO:0000256" key="2">
    <source>
        <dbReference type="SAM" id="Phobius"/>
    </source>
</evidence>
<feature type="region of interest" description="Disordered" evidence="1">
    <location>
        <begin position="343"/>
        <end position="389"/>
    </location>
</feature>
<accession>A0A8H7TZZ0</accession>
<dbReference type="Proteomes" id="UP000639403">
    <property type="component" value="Unassembled WGS sequence"/>
</dbReference>
<proteinExistence type="predicted"/>
<dbReference type="EMBL" id="JADOXO010000237">
    <property type="protein sequence ID" value="KAF9808594.1"/>
    <property type="molecule type" value="Genomic_DNA"/>
</dbReference>
<name>A0A8H7TZZ0_9APHY</name>